<dbReference type="InterPro" id="IPR027385">
    <property type="entry name" value="Beta-barrel_OMP"/>
</dbReference>
<dbReference type="EMBL" id="JBHRVV010000001">
    <property type="protein sequence ID" value="MFC3457930.1"/>
    <property type="molecule type" value="Genomic_DNA"/>
</dbReference>
<dbReference type="SUPFAM" id="SSF56925">
    <property type="entry name" value="OMPA-like"/>
    <property type="match status" value="1"/>
</dbReference>
<feature type="chain" id="PRO_5047145522" evidence="3">
    <location>
        <begin position="21"/>
        <end position="163"/>
    </location>
</feature>
<feature type="domain" description="Outer membrane protein beta-barrel" evidence="4">
    <location>
        <begin position="7"/>
        <end position="163"/>
    </location>
</feature>
<dbReference type="Pfam" id="PF13505">
    <property type="entry name" value="OMP_b-brl"/>
    <property type="match status" value="1"/>
</dbReference>
<comment type="subcellular location">
    <subcellularLocation>
        <location evidence="1">Cell outer membrane</location>
    </subcellularLocation>
</comment>
<keyword evidence="6" id="KW-1185">Reference proteome</keyword>
<proteinExistence type="predicted"/>
<sequence>MFKKIAIATALVAASSAVFAAEPTPFYAGVDVASTKVSGFDDKLGGGVFVGYKVNQSVAIEGGYHRLVDSTVDGADVIMDQFDVSVLGTVPLTNGFSMYGRLGFNRVEGEAKFNGFKQKDHTTNALYGLGMGYAFSPVVNARLEVQKPDSDITKIVAGVAYSF</sequence>
<dbReference type="Proteomes" id="UP001595665">
    <property type="component" value="Unassembled WGS sequence"/>
</dbReference>
<evidence type="ECO:0000313" key="5">
    <source>
        <dbReference type="EMBL" id="MFC3457930.1"/>
    </source>
</evidence>
<comment type="caution">
    <text evidence="5">The sequence shown here is derived from an EMBL/GenBank/DDBJ whole genome shotgun (WGS) entry which is preliminary data.</text>
</comment>
<feature type="signal peptide" evidence="3">
    <location>
        <begin position="1"/>
        <end position="20"/>
    </location>
</feature>
<dbReference type="Gene3D" id="2.40.160.20">
    <property type="match status" value="1"/>
</dbReference>
<name>A0ABV7PIJ3_9BURK</name>
<dbReference type="InterPro" id="IPR011250">
    <property type="entry name" value="OMP/PagP_B-barrel"/>
</dbReference>
<gene>
    <name evidence="5" type="ORF">ACFOPH_06675</name>
</gene>
<evidence type="ECO:0000256" key="1">
    <source>
        <dbReference type="ARBA" id="ARBA00004442"/>
    </source>
</evidence>
<dbReference type="RefSeq" id="WP_379734314.1">
    <property type="nucleotide sequence ID" value="NZ_JBHRVV010000001.1"/>
</dbReference>
<evidence type="ECO:0000259" key="4">
    <source>
        <dbReference type="Pfam" id="PF13505"/>
    </source>
</evidence>
<accession>A0ABV7PIJ3</accession>
<evidence type="ECO:0000256" key="2">
    <source>
        <dbReference type="ARBA" id="ARBA00022729"/>
    </source>
</evidence>
<organism evidence="5 6">
    <name type="scientific">Massilia haematophila</name>
    <dbReference type="NCBI Taxonomy" id="457923"/>
    <lineage>
        <taxon>Bacteria</taxon>
        <taxon>Pseudomonadati</taxon>
        <taxon>Pseudomonadota</taxon>
        <taxon>Betaproteobacteria</taxon>
        <taxon>Burkholderiales</taxon>
        <taxon>Oxalobacteraceae</taxon>
        <taxon>Telluria group</taxon>
        <taxon>Massilia</taxon>
    </lineage>
</organism>
<evidence type="ECO:0000256" key="3">
    <source>
        <dbReference type="SAM" id="SignalP"/>
    </source>
</evidence>
<evidence type="ECO:0000313" key="6">
    <source>
        <dbReference type="Proteomes" id="UP001595665"/>
    </source>
</evidence>
<protein>
    <submittedName>
        <fullName evidence="5">Porin family protein</fullName>
    </submittedName>
</protein>
<reference evidence="6" key="1">
    <citation type="journal article" date="2019" name="Int. J. Syst. Evol. Microbiol.">
        <title>The Global Catalogue of Microorganisms (GCM) 10K type strain sequencing project: providing services to taxonomists for standard genome sequencing and annotation.</title>
        <authorList>
            <consortium name="The Broad Institute Genomics Platform"/>
            <consortium name="The Broad Institute Genome Sequencing Center for Infectious Disease"/>
            <person name="Wu L."/>
            <person name="Ma J."/>
        </authorList>
    </citation>
    <scope>NUCLEOTIDE SEQUENCE [LARGE SCALE GENOMIC DNA]</scope>
    <source>
        <strain evidence="6">CCM 7480</strain>
    </source>
</reference>
<keyword evidence="2 3" id="KW-0732">Signal</keyword>